<dbReference type="Gene3D" id="3.30.200.20">
    <property type="entry name" value="Phosphorylase Kinase, domain 1"/>
    <property type="match status" value="1"/>
</dbReference>
<dbReference type="OrthoDB" id="542419at2759"/>
<dbReference type="Pfam" id="PF07714">
    <property type="entry name" value="PK_Tyr_Ser-Thr"/>
    <property type="match status" value="2"/>
</dbReference>
<dbReference type="STRING" id="307507.A0A2V0PK97"/>
<accession>A0A2V0PK97</accession>
<dbReference type="InParanoid" id="A0A2V0PK97"/>
<dbReference type="Gene3D" id="3.30.450.40">
    <property type="match status" value="2"/>
</dbReference>
<dbReference type="PROSITE" id="PS50011">
    <property type="entry name" value="PROTEIN_KINASE_DOM"/>
    <property type="match status" value="1"/>
</dbReference>
<feature type="region of interest" description="Disordered" evidence="1">
    <location>
        <begin position="16"/>
        <end position="35"/>
    </location>
</feature>
<comment type="caution">
    <text evidence="3">The sequence shown here is derived from an EMBL/GenBank/DDBJ whole genome shotgun (WGS) entry which is preliminary data.</text>
</comment>
<dbReference type="SUPFAM" id="SSF55781">
    <property type="entry name" value="GAF domain-like"/>
    <property type="match status" value="1"/>
</dbReference>
<gene>
    <name evidence="3" type="ORF">Rsub_12704</name>
</gene>
<proteinExistence type="predicted"/>
<reference evidence="3 4" key="1">
    <citation type="journal article" date="2018" name="Sci. Rep.">
        <title>Raphidocelis subcapitata (=Pseudokirchneriella subcapitata) provides an insight into genome evolution and environmental adaptations in the Sphaeropleales.</title>
        <authorList>
            <person name="Suzuki S."/>
            <person name="Yamaguchi H."/>
            <person name="Nakajima N."/>
            <person name="Kawachi M."/>
        </authorList>
    </citation>
    <scope>NUCLEOTIDE SEQUENCE [LARGE SCALE GENOMIC DNA]</scope>
    <source>
        <strain evidence="3 4">NIES-35</strain>
    </source>
</reference>
<evidence type="ECO:0000256" key="1">
    <source>
        <dbReference type="SAM" id="MobiDB-lite"/>
    </source>
</evidence>
<dbReference type="InterPro" id="IPR029016">
    <property type="entry name" value="GAF-like_dom_sf"/>
</dbReference>
<dbReference type="AlphaFoldDB" id="A0A2V0PK97"/>
<feature type="region of interest" description="Disordered" evidence="1">
    <location>
        <begin position="455"/>
        <end position="481"/>
    </location>
</feature>
<dbReference type="GO" id="GO:0004674">
    <property type="term" value="F:protein serine/threonine kinase activity"/>
    <property type="evidence" value="ECO:0007669"/>
    <property type="project" value="TreeGrafter"/>
</dbReference>
<dbReference type="InterPro" id="IPR001245">
    <property type="entry name" value="Ser-Thr/Tyr_kinase_cat_dom"/>
</dbReference>
<protein>
    <recommendedName>
        <fullName evidence="2">Protein kinase domain-containing protein</fullName>
    </recommendedName>
</protein>
<sequence>MGSCVSVPFNEDLSAGKAGAAGGRPLPGRAPSGAAHTGLAAAAAPPLDPAPRDALPSSELGVIAKVHELQQALALLSTNPLLALPDAAEVLAAHLGVDAVGVYAFANDAVPTAVLMGTHGAAAAALERRPVTRGATASVCGLYASRGGSVVVLDAAQEEGLPADFQALLRDGGMRSLAAISIGAPGGAAPLGALVVACREAGRFDASWCSVWLAAAATGLLQHLRSPLVALAAQLLRMIDDAPDRIGAISALLQSGAKFMHAATNIASMRVRLALVEPGATSALLFETARAPAARWDSAFTAAAAKGASVPLPLDPAADVAVRELPLANTLLESALSLRKARFVRDTAAFLQNARDPARDVFTHASAAVASVCCVPLLVGDTPFGALYLTQEAACDFLNIQEALLGFVHCVTLLLHHKLAGQAQALRCLAEQASREPRSCDVLAGAHLIRQLDSDDSEDSASASSSDDLVPPLASGSMSGRLSKVPTKRLCTEAMLKVLQQEIRRSSRRSVEMSFVGDHLMLHKRIAQGGFSRVYLGSWHGRTAAVKVMNARASDREAVSDAMEMAVLSSLGQHPNVVAVYSCLTDMAVTGGSGGGGGDDCGAAARPASPPRFRRALPDEELDAPTFNIVVMEFCDGGSLGDAVRRLRVFHRQLDNGAVGVDAARAVQVLAEVASALAHMHRASLLHGDVKLENVLLKSDPLAPLGFAPKLADFGLTRIIRESEAAINHSGAGTITHLAPELFFAGSCVTDRVDSYAFGITMWEIYTAQRPYAGLTREAIGDLVRRGGRPAFPPGTPSDYARLASDCWAALPTDRPPMSEVVARLRRMSEGIAAATAAAGAAGGAAASAAAAAAAASAAAAAAVAATAAGAAAGVAGGTAAAP</sequence>
<dbReference type="InterPro" id="IPR000719">
    <property type="entry name" value="Prot_kinase_dom"/>
</dbReference>
<keyword evidence="4" id="KW-1185">Reference proteome</keyword>
<dbReference type="PROSITE" id="PS00108">
    <property type="entry name" value="PROTEIN_KINASE_ST"/>
    <property type="match status" value="1"/>
</dbReference>
<dbReference type="PANTHER" id="PTHR44329">
    <property type="entry name" value="SERINE/THREONINE-PROTEIN KINASE TNNI3K-RELATED"/>
    <property type="match status" value="1"/>
</dbReference>
<evidence type="ECO:0000259" key="2">
    <source>
        <dbReference type="PROSITE" id="PS50011"/>
    </source>
</evidence>
<dbReference type="GO" id="GO:0005524">
    <property type="term" value="F:ATP binding"/>
    <property type="evidence" value="ECO:0007669"/>
    <property type="project" value="InterPro"/>
</dbReference>
<dbReference type="SUPFAM" id="SSF56112">
    <property type="entry name" value="Protein kinase-like (PK-like)"/>
    <property type="match status" value="1"/>
</dbReference>
<dbReference type="PANTHER" id="PTHR44329:SF214">
    <property type="entry name" value="PROTEIN KINASE DOMAIN-CONTAINING PROTEIN"/>
    <property type="match status" value="1"/>
</dbReference>
<dbReference type="SMART" id="SM00220">
    <property type="entry name" value="S_TKc"/>
    <property type="match status" value="1"/>
</dbReference>
<organism evidence="3 4">
    <name type="scientific">Raphidocelis subcapitata</name>
    <dbReference type="NCBI Taxonomy" id="307507"/>
    <lineage>
        <taxon>Eukaryota</taxon>
        <taxon>Viridiplantae</taxon>
        <taxon>Chlorophyta</taxon>
        <taxon>core chlorophytes</taxon>
        <taxon>Chlorophyceae</taxon>
        <taxon>CS clade</taxon>
        <taxon>Sphaeropleales</taxon>
        <taxon>Selenastraceae</taxon>
        <taxon>Raphidocelis</taxon>
    </lineage>
</organism>
<evidence type="ECO:0000313" key="3">
    <source>
        <dbReference type="EMBL" id="GBG00219.1"/>
    </source>
</evidence>
<dbReference type="InterPro" id="IPR008271">
    <property type="entry name" value="Ser/Thr_kinase_AS"/>
</dbReference>
<name>A0A2V0PK97_9CHLO</name>
<feature type="domain" description="Protein kinase" evidence="2">
    <location>
        <begin position="520"/>
        <end position="832"/>
    </location>
</feature>
<dbReference type="Gene3D" id="1.10.510.10">
    <property type="entry name" value="Transferase(Phosphotransferase) domain 1"/>
    <property type="match status" value="1"/>
</dbReference>
<dbReference type="EMBL" id="BDRX01000201">
    <property type="protein sequence ID" value="GBG00219.1"/>
    <property type="molecule type" value="Genomic_DNA"/>
</dbReference>
<dbReference type="Proteomes" id="UP000247498">
    <property type="component" value="Unassembled WGS sequence"/>
</dbReference>
<evidence type="ECO:0000313" key="4">
    <source>
        <dbReference type="Proteomes" id="UP000247498"/>
    </source>
</evidence>
<dbReference type="InterPro" id="IPR051681">
    <property type="entry name" value="Ser/Thr_Kinases-Pseudokinases"/>
</dbReference>
<dbReference type="InterPro" id="IPR011009">
    <property type="entry name" value="Kinase-like_dom_sf"/>
</dbReference>